<keyword evidence="3" id="KW-0812">Transmembrane</keyword>
<dbReference type="GO" id="GO:0005634">
    <property type="term" value="C:nucleus"/>
    <property type="evidence" value="ECO:0007669"/>
    <property type="project" value="TreeGrafter"/>
</dbReference>
<feature type="region of interest" description="Disordered" evidence="2">
    <location>
        <begin position="509"/>
        <end position="545"/>
    </location>
</feature>
<name>A0A9W8MYN1_9AGAR</name>
<comment type="similarity">
    <text evidence="1">Belongs to the EXO5 family.</text>
</comment>
<feature type="region of interest" description="Disordered" evidence="2">
    <location>
        <begin position="873"/>
        <end position="895"/>
    </location>
</feature>
<dbReference type="EMBL" id="JANKHO010000166">
    <property type="protein sequence ID" value="KAJ3514019.1"/>
    <property type="molecule type" value="Genomic_DNA"/>
</dbReference>
<feature type="region of interest" description="Disordered" evidence="2">
    <location>
        <begin position="137"/>
        <end position="156"/>
    </location>
</feature>
<keyword evidence="5" id="KW-1185">Reference proteome</keyword>
<feature type="region of interest" description="Disordered" evidence="2">
    <location>
        <begin position="308"/>
        <end position="350"/>
    </location>
</feature>
<dbReference type="OrthoDB" id="354769at2759"/>
<feature type="transmembrane region" description="Helical" evidence="3">
    <location>
        <begin position="830"/>
        <end position="847"/>
    </location>
</feature>
<dbReference type="Proteomes" id="UP001148786">
    <property type="component" value="Unassembled WGS sequence"/>
</dbReference>
<keyword evidence="3" id="KW-1133">Transmembrane helix</keyword>
<dbReference type="Pfam" id="PF09810">
    <property type="entry name" value="Exo5"/>
    <property type="match status" value="2"/>
</dbReference>
<dbReference type="InterPro" id="IPR003903">
    <property type="entry name" value="UIM_dom"/>
</dbReference>
<feature type="compositionally biased region" description="Basic and acidic residues" evidence="2">
    <location>
        <begin position="579"/>
        <end position="589"/>
    </location>
</feature>
<dbReference type="PANTHER" id="PTHR14464:SF4">
    <property type="entry name" value="EXONUCLEASE V"/>
    <property type="match status" value="1"/>
</dbReference>
<accession>A0A9W8MYN1</accession>
<evidence type="ECO:0000256" key="2">
    <source>
        <dbReference type="SAM" id="MobiDB-lite"/>
    </source>
</evidence>
<proteinExistence type="inferred from homology"/>
<feature type="transmembrane region" description="Helical" evidence="3">
    <location>
        <begin position="758"/>
        <end position="779"/>
    </location>
</feature>
<dbReference type="GO" id="GO:0036297">
    <property type="term" value="P:interstrand cross-link repair"/>
    <property type="evidence" value="ECO:0007669"/>
    <property type="project" value="TreeGrafter"/>
</dbReference>
<dbReference type="PROSITE" id="PS50330">
    <property type="entry name" value="UIM"/>
    <property type="match status" value="1"/>
</dbReference>
<dbReference type="AlphaFoldDB" id="A0A9W8MYN1"/>
<gene>
    <name evidence="4" type="ORF">NLJ89_g2617</name>
</gene>
<comment type="caution">
    <text evidence="4">The sequence shown here is derived from an EMBL/GenBank/DDBJ whole genome shotgun (WGS) entry which is preliminary data.</text>
</comment>
<dbReference type="SMART" id="SM00726">
    <property type="entry name" value="UIM"/>
    <property type="match status" value="2"/>
</dbReference>
<dbReference type="InterPro" id="IPR019190">
    <property type="entry name" value="EXOV"/>
</dbReference>
<sequence>MATQGSDIFSDFDFSFSEFTEQDLAKLDVAIKPLVEPRPIPDEPPGVADASFQSEICGLNLNVLTEDELAKLDAATEEALIPEVREADALTDTSFQSDVGGINFNTISAEDLARLDEAVPQNAAGGPAIQIQLEEEEKPAAAPDDQVSGAPPSTKSPYQEFRAWNHHFSVTDLVSPAWCEVQYDYGLRGRRNRPTAQRPRSFTSASGKTIKVEQKLSESNYIATKQGLAVHRELEREMNFRELEIEIETEESMWALRLFNMIACFKSISEEGDIAREMPVLGIIHNEVVVGIVDEIIKVEATPHEFKNKRVSETSANHSSKRARHDPPSSQMRIEPFFPSPKKSNTPSTHHGLRYGLYIKDNKTRAKRKIPLDQDTLSGRLQLMIYRRLLSQLLSNDPPYDFNPIWKKLELDPEEVFPTKFLAQSRLIESNDGFKTACLNDLVDMWHRQVKEADLAGISMQLELVYRLRPSHDEKGKGKQVASSESTAGINQEEEDLARAIAASLEDASAAEVPVARSSTRDGATIETPEATFSGLAGQSSDKEDRDLQWALEQSLLEQSGASGVETPVDGGSTPTVASKDRGKAKEQPSEPEPEGILRFPIIGTKVFFHNDALLDTHLDHVLKWWHGEHVHMGLGLLASRTDATTSRAFFSALSVVGPLGGVVPFLDPVIKPRSTFVGRVFAAQNDVLNFLSPFPIHQLPISPTTTNKSSLFAYPAARSLFKFYLPIYFELIAPAAMGFEPHLHWSFQNEHVLFPFIVLRSASSFVMACVVVMLICLLERSISFALDKQWSPNAFRLSRMRVAVWRTGLYSCVTFLRLCYMLVAMSFHMGLIFTIVITLSIAQFFVELQNLPKSSPLGRGLTHKASTQPLLSQTIQEYPPHSMKTRPRSRSKPDDIFIHPAESNIARADAVALELGLTGDTERVQGYTYNREEPAWEIGKGKDMAREMLLGPQKKAPHSRDPFYISNSDSDSD</sequence>
<organism evidence="4 5">
    <name type="scientific">Agrocybe chaxingu</name>
    <dbReference type="NCBI Taxonomy" id="84603"/>
    <lineage>
        <taxon>Eukaryota</taxon>
        <taxon>Fungi</taxon>
        <taxon>Dikarya</taxon>
        <taxon>Basidiomycota</taxon>
        <taxon>Agaricomycotina</taxon>
        <taxon>Agaricomycetes</taxon>
        <taxon>Agaricomycetidae</taxon>
        <taxon>Agaricales</taxon>
        <taxon>Agaricineae</taxon>
        <taxon>Strophariaceae</taxon>
        <taxon>Agrocybe</taxon>
    </lineage>
</organism>
<evidence type="ECO:0000256" key="3">
    <source>
        <dbReference type="SAM" id="Phobius"/>
    </source>
</evidence>
<evidence type="ECO:0000313" key="5">
    <source>
        <dbReference type="Proteomes" id="UP001148786"/>
    </source>
</evidence>
<dbReference type="Gene3D" id="6.10.140.100">
    <property type="match status" value="1"/>
</dbReference>
<protein>
    <submittedName>
        <fullName evidence="4">Uncharacterized protein</fullName>
    </submittedName>
</protein>
<evidence type="ECO:0000313" key="4">
    <source>
        <dbReference type="EMBL" id="KAJ3514019.1"/>
    </source>
</evidence>
<dbReference type="PANTHER" id="PTHR14464">
    <property type="entry name" value="EXONUCLEASE V"/>
    <property type="match status" value="1"/>
</dbReference>
<feature type="region of interest" description="Disordered" evidence="2">
    <location>
        <begin position="559"/>
        <end position="596"/>
    </location>
</feature>
<feature type="region of interest" description="Disordered" evidence="2">
    <location>
        <begin position="948"/>
        <end position="974"/>
    </location>
</feature>
<keyword evidence="3" id="KW-0472">Membrane</keyword>
<dbReference type="GO" id="GO:0005739">
    <property type="term" value="C:mitochondrion"/>
    <property type="evidence" value="ECO:0007669"/>
    <property type="project" value="TreeGrafter"/>
</dbReference>
<dbReference type="GO" id="GO:0045145">
    <property type="term" value="F:single-stranded DNA 5'-3' DNA exonuclease activity"/>
    <property type="evidence" value="ECO:0007669"/>
    <property type="project" value="InterPro"/>
</dbReference>
<reference evidence="4" key="1">
    <citation type="submission" date="2022-07" db="EMBL/GenBank/DDBJ databases">
        <title>Genome Sequence of Agrocybe chaxingu.</title>
        <authorList>
            <person name="Buettner E."/>
        </authorList>
    </citation>
    <scope>NUCLEOTIDE SEQUENCE</scope>
    <source>
        <strain evidence="4">MP-N11</strain>
    </source>
</reference>
<evidence type="ECO:0000256" key="1">
    <source>
        <dbReference type="ARBA" id="ARBA00009797"/>
    </source>
</evidence>